<comment type="caution">
    <text evidence="1">The sequence shown here is derived from an EMBL/GenBank/DDBJ whole genome shotgun (WGS) entry which is preliminary data.</text>
</comment>
<gene>
    <name evidence="1" type="ORF">L2764_01560</name>
</gene>
<dbReference type="Proteomes" id="UP001203423">
    <property type="component" value="Unassembled WGS sequence"/>
</dbReference>
<sequence>MLIDRGLPLVGYRFAVVIMTTGIPNPVDIEFKEVSGLKMSRSIVKNAGMTSLDNQLPTQNLLLKRGVFSSISPLTLANTVESFFWDTRLLRKDILICVLDENNLPQNSWLVSNAYLESWEWDGLNASSNELLIESMSFKYSGIKYVPI</sequence>
<evidence type="ECO:0000313" key="2">
    <source>
        <dbReference type="Proteomes" id="UP001203423"/>
    </source>
</evidence>
<dbReference type="InterPro" id="IPR010667">
    <property type="entry name" value="Phage_T4_Gp19"/>
</dbReference>
<protein>
    <submittedName>
        <fullName evidence="1">Phage tail protein</fullName>
    </submittedName>
</protein>
<keyword evidence="2" id="KW-1185">Reference proteome</keyword>
<dbReference type="EMBL" id="JAKIKS010000003">
    <property type="protein sequence ID" value="MCL1123200.1"/>
    <property type="molecule type" value="Genomic_DNA"/>
</dbReference>
<name>A0ABT0L6A9_9GAMM</name>
<organism evidence="1 2">
    <name type="scientific">Shewanella surugensis</name>
    <dbReference type="NCBI Taxonomy" id="212020"/>
    <lineage>
        <taxon>Bacteria</taxon>
        <taxon>Pseudomonadati</taxon>
        <taxon>Pseudomonadota</taxon>
        <taxon>Gammaproteobacteria</taxon>
        <taxon>Alteromonadales</taxon>
        <taxon>Shewanellaceae</taxon>
        <taxon>Shewanella</taxon>
    </lineage>
</organism>
<dbReference type="Pfam" id="PF06841">
    <property type="entry name" value="Phage_T4_gp19"/>
    <property type="match status" value="1"/>
</dbReference>
<proteinExistence type="predicted"/>
<dbReference type="RefSeq" id="WP_248938488.1">
    <property type="nucleotide sequence ID" value="NZ_JAKIKS010000003.1"/>
</dbReference>
<accession>A0ABT0L6A9</accession>
<evidence type="ECO:0000313" key="1">
    <source>
        <dbReference type="EMBL" id="MCL1123200.1"/>
    </source>
</evidence>
<reference evidence="1 2" key="1">
    <citation type="submission" date="2022-01" db="EMBL/GenBank/DDBJ databases">
        <title>Whole genome-based taxonomy of the Shewanellaceae.</title>
        <authorList>
            <person name="Martin-Rodriguez A.J."/>
        </authorList>
    </citation>
    <scope>NUCLEOTIDE SEQUENCE [LARGE SCALE GENOMIC DNA]</scope>
    <source>
        <strain evidence="1 2">DSM 17177</strain>
    </source>
</reference>